<dbReference type="Proteomes" id="UP001215712">
    <property type="component" value="Unassembled WGS sequence"/>
</dbReference>
<dbReference type="GO" id="GO:0046872">
    <property type="term" value="F:metal ion binding"/>
    <property type="evidence" value="ECO:0007669"/>
    <property type="project" value="UniProtKB-UniRule"/>
</dbReference>
<proteinExistence type="inferred from homology"/>
<sequence length="87" mass="8948">MKAVIVFMLGLLAMLVQANSDVDVPSCAVPCLNAAANKAGCDATDYECICKDADSIKKSAQKCVIKECGISVALNKVLPAAKQACAA</sequence>
<keyword evidence="9" id="KW-0408">Iron</keyword>
<comment type="similarity">
    <text evidence="3">Belongs to the RBT5 family.</text>
</comment>
<evidence type="ECO:0000256" key="2">
    <source>
        <dbReference type="ARBA" id="ARBA00004613"/>
    </source>
</evidence>
<evidence type="ECO:0000256" key="7">
    <source>
        <dbReference type="ARBA" id="ARBA00023157"/>
    </source>
</evidence>
<evidence type="ECO:0000256" key="4">
    <source>
        <dbReference type="ARBA" id="ARBA00022525"/>
    </source>
</evidence>
<feature type="domain" description="CFEM" evidence="11">
    <location>
        <begin position="1"/>
        <end position="87"/>
    </location>
</feature>
<accession>A0AAD6N0D9</accession>
<evidence type="ECO:0000313" key="13">
    <source>
        <dbReference type="Proteomes" id="UP001215712"/>
    </source>
</evidence>
<feature type="chain" id="PRO_5042077266" description="CFEM domain-containing protein" evidence="10">
    <location>
        <begin position="19"/>
        <end position="87"/>
    </location>
</feature>
<comment type="caution">
    <text evidence="12">The sequence shown here is derived from an EMBL/GenBank/DDBJ whole genome shotgun (WGS) entry which is preliminary data.</text>
</comment>
<name>A0AAD6N0D9_9EURO</name>
<evidence type="ECO:0000256" key="6">
    <source>
        <dbReference type="ARBA" id="ARBA00022729"/>
    </source>
</evidence>
<dbReference type="AlphaFoldDB" id="A0AAD6N0D9"/>
<organism evidence="12 13">
    <name type="scientific">Penicillium malachiteum</name>
    <dbReference type="NCBI Taxonomy" id="1324776"/>
    <lineage>
        <taxon>Eukaryota</taxon>
        <taxon>Fungi</taxon>
        <taxon>Dikarya</taxon>
        <taxon>Ascomycota</taxon>
        <taxon>Pezizomycotina</taxon>
        <taxon>Eurotiomycetes</taxon>
        <taxon>Eurotiomycetidae</taxon>
        <taxon>Eurotiales</taxon>
        <taxon>Aspergillaceae</taxon>
        <taxon>Penicillium</taxon>
    </lineage>
</organism>
<dbReference type="EMBL" id="JAQJAN010000001">
    <property type="protein sequence ID" value="KAJ5740203.1"/>
    <property type="molecule type" value="Genomic_DNA"/>
</dbReference>
<dbReference type="SMART" id="SM00747">
    <property type="entry name" value="CFEM"/>
    <property type="match status" value="1"/>
</dbReference>
<evidence type="ECO:0000256" key="10">
    <source>
        <dbReference type="SAM" id="SignalP"/>
    </source>
</evidence>
<keyword evidence="8" id="KW-0449">Lipoprotein</keyword>
<evidence type="ECO:0000256" key="3">
    <source>
        <dbReference type="ARBA" id="ARBA00010031"/>
    </source>
</evidence>
<keyword evidence="5" id="KW-0325">Glycoprotein</keyword>
<protein>
    <recommendedName>
        <fullName evidence="11">CFEM domain-containing protein</fullName>
    </recommendedName>
</protein>
<evidence type="ECO:0000313" key="12">
    <source>
        <dbReference type="EMBL" id="KAJ5740203.1"/>
    </source>
</evidence>
<evidence type="ECO:0000256" key="1">
    <source>
        <dbReference type="ARBA" id="ARBA00004589"/>
    </source>
</evidence>
<evidence type="ECO:0000256" key="8">
    <source>
        <dbReference type="ARBA" id="ARBA00023288"/>
    </source>
</evidence>
<feature type="signal peptide" evidence="10">
    <location>
        <begin position="1"/>
        <end position="18"/>
    </location>
</feature>
<reference evidence="12" key="1">
    <citation type="journal article" date="2023" name="IMA Fungus">
        <title>Comparative genomic study of the Penicillium genus elucidates a diverse pangenome and 15 lateral gene transfer events.</title>
        <authorList>
            <person name="Petersen C."/>
            <person name="Sorensen T."/>
            <person name="Nielsen M.R."/>
            <person name="Sondergaard T.E."/>
            <person name="Sorensen J.L."/>
            <person name="Fitzpatrick D.A."/>
            <person name="Frisvad J.C."/>
            <person name="Nielsen K.L."/>
        </authorList>
    </citation>
    <scope>NUCLEOTIDE SEQUENCE</scope>
    <source>
        <strain evidence="12">IBT 17514</strain>
    </source>
</reference>
<keyword evidence="5" id="KW-0336">GPI-anchor</keyword>
<comment type="subcellular location">
    <subcellularLocation>
        <location evidence="1">Membrane</location>
        <topology evidence="1">Lipid-anchor</topology>
        <topology evidence="1">GPI-anchor</topology>
    </subcellularLocation>
    <subcellularLocation>
        <location evidence="2">Secreted</location>
    </subcellularLocation>
</comment>
<comment type="caution">
    <text evidence="9">Lacks conserved residue(s) required for the propagation of feature annotation.</text>
</comment>
<feature type="binding site" description="axial binding residue" evidence="9">
    <location>
        <position position="45"/>
    </location>
    <ligand>
        <name>heme</name>
        <dbReference type="ChEBI" id="CHEBI:30413"/>
    </ligand>
    <ligandPart>
        <name>Fe</name>
        <dbReference type="ChEBI" id="CHEBI:18248"/>
    </ligandPart>
</feature>
<keyword evidence="9" id="KW-0349">Heme</keyword>
<feature type="disulfide bond" evidence="9">
    <location>
        <begin position="41"/>
        <end position="48"/>
    </location>
</feature>
<evidence type="ECO:0000259" key="11">
    <source>
        <dbReference type="PROSITE" id="PS52012"/>
    </source>
</evidence>
<dbReference type="GO" id="GO:0005576">
    <property type="term" value="C:extracellular region"/>
    <property type="evidence" value="ECO:0007669"/>
    <property type="project" value="UniProtKB-SubCell"/>
</dbReference>
<evidence type="ECO:0000256" key="9">
    <source>
        <dbReference type="PROSITE-ProRule" id="PRU01356"/>
    </source>
</evidence>
<reference evidence="12" key="2">
    <citation type="submission" date="2023-01" db="EMBL/GenBank/DDBJ databases">
        <authorList>
            <person name="Petersen C."/>
        </authorList>
    </citation>
    <scope>NUCLEOTIDE SEQUENCE</scope>
    <source>
        <strain evidence="12">IBT 17514</strain>
    </source>
</reference>
<dbReference type="Pfam" id="PF05730">
    <property type="entry name" value="CFEM"/>
    <property type="match status" value="1"/>
</dbReference>
<evidence type="ECO:0000256" key="5">
    <source>
        <dbReference type="ARBA" id="ARBA00022622"/>
    </source>
</evidence>
<keyword evidence="5" id="KW-0472">Membrane</keyword>
<keyword evidence="6 10" id="KW-0732">Signal</keyword>
<keyword evidence="9" id="KW-0479">Metal-binding</keyword>
<keyword evidence="13" id="KW-1185">Reference proteome</keyword>
<dbReference type="GO" id="GO:0098552">
    <property type="term" value="C:side of membrane"/>
    <property type="evidence" value="ECO:0007669"/>
    <property type="project" value="UniProtKB-KW"/>
</dbReference>
<dbReference type="InterPro" id="IPR008427">
    <property type="entry name" value="Extracellular_membr_CFEM_dom"/>
</dbReference>
<keyword evidence="4" id="KW-0964">Secreted</keyword>
<dbReference type="PROSITE" id="PS52012">
    <property type="entry name" value="CFEM"/>
    <property type="match status" value="1"/>
</dbReference>
<gene>
    <name evidence="12" type="ORF">N7493_000075</name>
</gene>
<keyword evidence="7 9" id="KW-1015">Disulfide bond</keyword>